<dbReference type="AlphaFoldDB" id="A0A2H9TP35"/>
<keyword evidence="4" id="KW-1185">Reference proteome</keyword>
<gene>
    <name evidence="3" type="ORF">PSACC_00691</name>
</gene>
<evidence type="ECO:0000313" key="4">
    <source>
        <dbReference type="Proteomes" id="UP000240830"/>
    </source>
</evidence>
<comment type="caution">
    <text evidence="3">The sequence shown here is derived from an EMBL/GenBank/DDBJ whole genome shotgun (WGS) entry which is preliminary data.</text>
</comment>
<proteinExistence type="predicted"/>
<name>A0A2H9TP35_9FUNG</name>
<protein>
    <submittedName>
        <fullName evidence="3">Uncharacterized protein</fullName>
    </submittedName>
</protein>
<feature type="transmembrane region" description="Helical" evidence="2">
    <location>
        <begin position="6"/>
        <end position="24"/>
    </location>
</feature>
<sequence>MQLATYIAFMGFFGVAVSIFDSIWRPRCYSCGLRIKSRHGLRPKRTRKMEPMAVEGFTQSGEMSVEYFEAMSVEQSIFEMQIQHVQCLIAICVAMATATIDIEEQMKLKSREMAIFEATQEANLMRNQSPEEELLNSMSDDLLVSEGLIDTMVSFSDDSVTSLSESSESDADTEAASESGTDNEEFAFGASSVSLDLDDAANFEDYVDL</sequence>
<feature type="region of interest" description="Disordered" evidence="1">
    <location>
        <begin position="159"/>
        <end position="184"/>
    </location>
</feature>
<evidence type="ECO:0000256" key="1">
    <source>
        <dbReference type="SAM" id="MobiDB-lite"/>
    </source>
</evidence>
<dbReference type="Proteomes" id="UP000240830">
    <property type="component" value="Unassembled WGS sequence"/>
</dbReference>
<evidence type="ECO:0000256" key="2">
    <source>
        <dbReference type="SAM" id="Phobius"/>
    </source>
</evidence>
<keyword evidence="2" id="KW-1133">Transmembrane helix</keyword>
<organism evidence="3 4">
    <name type="scientific">Paramicrosporidium saccamoebae</name>
    <dbReference type="NCBI Taxonomy" id="1246581"/>
    <lineage>
        <taxon>Eukaryota</taxon>
        <taxon>Fungi</taxon>
        <taxon>Fungi incertae sedis</taxon>
        <taxon>Cryptomycota</taxon>
        <taxon>Cryptomycota incertae sedis</taxon>
        <taxon>Paramicrosporidium</taxon>
    </lineage>
</organism>
<keyword evidence="2" id="KW-0812">Transmembrane</keyword>
<reference evidence="3 4" key="1">
    <citation type="submission" date="2016-10" db="EMBL/GenBank/DDBJ databases">
        <title>The genome of Paramicrosporidium saccamoebae is the missing link in understanding Cryptomycota and Microsporidia evolution.</title>
        <authorList>
            <person name="Quandt C.A."/>
            <person name="Beaudet D."/>
            <person name="Corsaro D."/>
            <person name="Michel R."/>
            <person name="Corradi N."/>
            <person name="James T."/>
        </authorList>
    </citation>
    <scope>NUCLEOTIDE SEQUENCE [LARGE SCALE GENOMIC DNA]</scope>
    <source>
        <strain evidence="3 4">KSL3</strain>
    </source>
</reference>
<keyword evidence="2" id="KW-0472">Membrane</keyword>
<accession>A0A2H9TP35</accession>
<evidence type="ECO:0000313" key="3">
    <source>
        <dbReference type="EMBL" id="PJF19492.1"/>
    </source>
</evidence>
<feature type="compositionally biased region" description="Acidic residues" evidence="1">
    <location>
        <begin position="167"/>
        <end position="184"/>
    </location>
</feature>
<dbReference type="EMBL" id="MTSL01000060">
    <property type="protein sequence ID" value="PJF19492.1"/>
    <property type="molecule type" value="Genomic_DNA"/>
</dbReference>